<organism evidence="1 2">
    <name type="scientific">Talaromyces islandicus</name>
    <name type="common">Penicillium islandicum</name>
    <dbReference type="NCBI Taxonomy" id="28573"/>
    <lineage>
        <taxon>Eukaryota</taxon>
        <taxon>Fungi</taxon>
        <taxon>Dikarya</taxon>
        <taxon>Ascomycota</taxon>
        <taxon>Pezizomycotina</taxon>
        <taxon>Eurotiomycetes</taxon>
        <taxon>Eurotiomycetidae</taxon>
        <taxon>Eurotiales</taxon>
        <taxon>Trichocomaceae</taxon>
        <taxon>Talaromyces</taxon>
        <taxon>Talaromyces sect. Islandici</taxon>
    </lineage>
</organism>
<dbReference type="EMBL" id="CVMT01000004">
    <property type="protein sequence ID" value="CRG88257.1"/>
    <property type="molecule type" value="Genomic_DNA"/>
</dbReference>
<accession>A0A0U1LY31</accession>
<protein>
    <submittedName>
        <fullName evidence="1">Uncharacterized protein</fullName>
    </submittedName>
</protein>
<dbReference type="STRING" id="28573.A0A0U1LY31"/>
<reference evidence="1 2" key="1">
    <citation type="submission" date="2015-04" db="EMBL/GenBank/DDBJ databases">
        <authorList>
            <person name="Syromyatnikov M.Y."/>
            <person name="Popov V.N."/>
        </authorList>
    </citation>
    <scope>NUCLEOTIDE SEQUENCE [LARGE SCALE GENOMIC DNA]</scope>
    <source>
        <strain evidence="1">WF-38-12</strain>
    </source>
</reference>
<evidence type="ECO:0000313" key="1">
    <source>
        <dbReference type="EMBL" id="CRG88257.1"/>
    </source>
</evidence>
<dbReference type="Proteomes" id="UP000054383">
    <property type="component" value="Unassembled WGS sequence"/>
</dbReference>
<sequence length="381" mass="43271">MLLRLTTEPNKTLSWLQHDTSRRAKTVSAVRFAACAVNSETTATGVIAWAKNAFSGGLSCAERQRRGRQKRSIDDLESKLDKLLTTISNPESKILDTCLEQESTIVSFRQASALVAHFQDLMAPHFPFLVFSLGTLLDEIRQTGPLLLLTILAAAAYDNPARQKVFVQKVQTAINNKLHSDAMLTVKVLQAFLFDRQSDSKLPPPVWSDFRIQALLDGLRVSNQMATYLKGIDPQIQRASNQTEWLQIGYFIVVSCKLVVASCEPPVFGLTQYLREELNMPMLLELTVGRMKSMTDDSVQQQQQGHEDDSFSYMVWLKPIQDWFNWHYAPDEPVHNLIVPSDASRFNMEADGDYLASGNWYDFQWTNFLSWPAEDRSNEWV</sequence>
<dbReference type="AlphaFoldDB" id="A0A0U1LY31"/>
<keyword evidence="2" id="KW-1185">Reference proteome</keyword>
<proteinExistence type="predicted"/>
<dbReference type="OrthoDB" id="5226580at2759"/>
<evidence type="ECO:0000313" key="2">
    <source>
        <dbReference type="Proteomes" id="UP000054383"/>
    </source>
</evidence>
<name>A0A0U1LY31_TALIS</name>
<gene>
    <name evidence="1" type="ORF">PISL3812_05285</name>
</gene>